<organism evidence="7 8">
    <name type="scientific">Paenibacillus brevis</name>
    <dbReference type="NCBI Taxonomy" id="2841508"/>
    <lineage>
        <taxon>Bacteria</taxon>
        <taxon>Bacillati</taxon>
        <taxon>Bacillota</taxon>
        <taxon>Bacilli</taxon>
        <taxon>Bacillales</taxon>
        <taxon>Paenibacillaceae</taxon>
        <taxon>Paenibacillus</taxon>
    </lineage>
</organism>
<evidence type="ECO:0000256" key="4">
    <source>
        <dbReference type="ARBA" id="ARBA00023136"/>
    </source>
</evidence>
<name>A0ABS6FT83_9BACL</name>
<evidence type="ECO:0000313" key="7">
    <source>
        <dbReference type="EMBL" id="MBU5673445.1"/>
    </source>
</evidence>
<protein>
    <submittedName>
        <fullName evidence="7">MFS transporter</fullName>
    </submittedName>
</protein>
<sequence length="410" mass="43819">MMNASNAGGTAAQKLTFFPVLFAISLVHLLNDTMQSAIPALFPVLRDSLMLSYGQIGWISFAMNMTASVFQPMVGIYSDIRPRPYILPLGVCFTLVGVVMLAYAPVYSMILLAVMCIGIGSSIFHPESSRVAYLAAGNRRGLAQSIFQVGGNIGASLGPLMTALIFIPLGQQSVVWFALAAVAAIIIQFFVARWYASLNARPVARKTSIKESGKALLPKPGLSRGKISGAITVLVVLLFSKNVYSISISSFYAFYLIDHFGLGKSTAQWYVFAFLAASAVGTFFGGPIADRYGRKNIIWLSILGAAPFALLMPYANLFWSGILVVLAGLIMSSSFSIIVVYAQELLPGKVGLVSGLFFGLSFGLGGLGSAVLGNFADQWGIVFIMQICSYLPLLGLLTVLLPKDEALRAG</sequence>
<evidence type="ECO:0000256" key="2">
    <source>
        <dbReference type="ARBA" id="ARBA00022692"/>
    </source>
</evidence>
<dbReference type="InterPro" id="IPR020846">
    <property type="entry name" value="MFS_dom"/>
</dbReference>
<keyword evidence="4 5" id="KW-0472">Membrane</keyword>
<comment type="caution">
    <text evidence="7">The sequence shown here is derived from an EMBL/GenBank/DDBJ whole genome shotgun (WGS) entry which is preliminary data.</text>
</comment>
<dbReference type="PROSITE" id="PS00216">
    <property type="entry name" value="SUGAR_TRANSPORT_1"/>
    <property type="match status" value="1"/>
</dbReference>
<evidence type="ECO:0000313" key="8">
    <source>
        <dbReference type="Proteomes" id="UP000743001"/>
    </source>
</evidence>
<keyword evidence="2 5" id="KW-0812">Transmembrane</keyword>
<dbReference type="PANTHER" id="PTHR43129:SF1">
    <property type="entry name" value="FOSMIDOMYCIN RESISTANCE PROTEIN"/>
    <property type="match status" value="1"/>
</dbReference>
<accession>A0ABS6FT83</accession>
<keyword evidence="3 5" id="KW-1133">Transmembrane helix</keyword>
<feature type="transmembrane region" description="Helical" evidence="5">
    <location>
        <begin position="109"/>
        <end position="125"/>
    </location>
</feature>
<evidence type="ECO:0000256" key="1">
    <source>
        <dbReference type="ARBA" id="ARBA00004651"/>
    </source>
</evidence>
<feature type="transmembrane region" description="Helical" evidence="5">
    <location>
        <begin position="146"/>
        <end position="169"/>
    </location>
</feature>
<feature type="transmembrane region" description="Helical" evidence="5">
    <location>
        <begin position="321"/>
        <end position="341"/>
    </location>
</feature>
<feature type="domain" description="Major facilitator superfamily (MFS) profile" evidence="6">
    <location>
        <begin position="20"/>
        <end position="407"/>
    </location>
</feature>
<evidence type="ECO:0000256" key="5">
    <source>
        <dbReference type="SAM" id="Phobius"/>
    </source>
</evidence>
<keyword evidence="8" id="KW-1185">Reference proteome</keyword>
<feature type="transmembrane region" description="Helical" evidence="5">
    <location>
        <begin position="85"/>
        <end position="103"/>
    </location>
</feature>
<feature type="transmembrane region" description="Helical" evidence="5">
    <location>
        <begin position="353"/>
        <end position="373"/>
    </location>
</feature>
<dbReference type="CDD" id="cd17478">
    <property type="entry name" value="MFS_FsR"/>
    <property type="match status" value="1"/>
</dbReference>
<proteinExistence type="predicted"/>
<comment type="subcellular location">
    <subcellularLocation>
        <location evidence="1">Cell membrane</location>
        <topology evidence="1">Multi-pass membrane protein</topology>
    </subcellularLocation>
</comment>
<gene>
    <name evidence="7" type="ORF">KQJ23_16570</name>
</gene>
<feature type="transmembrane region" description="Helical" evidence="5">
    <location>
        <begin position="297"/>
        <end position="315"/>
    </location>
</feature>
<evidence type="ECO:0000259" key="6">
    <source>
        <dbReference type="PROSITE" id="PS50850"/>
    </source>
</evidence>
<evidence type="ECO:0000256" key="3">
    <source>
        <dbReference type="ARBA" id="ARBA00022989"/>
    </source>
</evidence>
<feature type="transmembrane region" description="Helical" evidence="5">
    <location>
        <begin position="175"/>
        <end position="196"/>
    </location>
</feature>
<feature type="transmembrane region" description="Helical" evidence="5">
    <location>
        <begin position="379"/>
        <end position="401"/>
    </location>
</feature>
<reference evidence="7 8" key="1">
    <citation type="submission" date="2021-06" db="EMBL/GenBank/DDBJ databases">
        <authorList>
            <person name="Sun Q."/>
            <person name="Li D."/>
        </authorList>
    </citation>
    <scope>NUCLEOTIDE SEQUENCE [LARGE SCALE GENOMIC DNA]</scope>
    <source>
        <strain evidence="7 8">MSJ-6</strain>
    </source>
</reference>
<feature type="transmembrane region" description="Helical" evidence="5">
    <location>
        <begin position="12"/>
        <end position="30"/>
    </location>
</feature>
<dbReference type="Pfam" id="PF07690">
    <property type="entry name" value="MFS_1"/>
    <property type="match status" value="1"/>
</dbReference>
<feature type="transmembrane region" description="Helical" evidence="5">
    <location>
        <begin position="50"/>
        <end position="73"/>
    </location>
</feature>
<dbReference type="InterPro" id="IPR005829">
    <property type="entry name" value="Sugar_transporter_CS"/>
</dbReference>
<dbReference type="Proteomes" id="UP000743001">
    <property type="component" value="Unassembled WGS sequence"/>
</dbReference>
<dbReference type="PROSITE" id="PS50850">
    <property type="entry name" value="MFS"/>
    <property type="match status" value="1"/>
</dbReference>
<dbReference type="EMBL" id="JAHLQJ010000014">
    <property type="protein sequence ID" value="MBU5673445.1"/>
    <property type="molecule type" value="Genomic_DNA"/>
</dbReference>
<dbReference type="InterPro" id="IPR011701">
    <property type="entry name" value="MFS"/>
</dbReference>
<feature type="transmembrane region" description="Helical" evidence="5">
    <location>
        <begin position="229"/>
        <end position="255"/>
    </location>
</feature>
<feature type="transmembrane region" description="Helical" evidence="5">
    <location>
        <begin position="267"/>
        <end position="285"/>
    </location>
</feature>
<dbReference type="PANTHER" id="PTHR43129">
    <property type="entry name" value="FOSMIDOMYCIN RESISTANCE PROTEIN"/>
    <property type="match status" value="1"/>
</dbReference>